<comment type="caution">
    <text evidence="2">The sequence shown here is derived from an EMBL/GenBank/DDBJ whole genome shotgun (WGS) entry which is preliminary data.</text>
</comment>
<gene>
    <name evidence="2" type="ORF">US95_C0020G0024</name>
</gene>
<dbReference type="Proteomes" id="UP000034738">
    <property type="component" value="Unassembled WGS sequence"/>
</dbReference>
<dbReference type="CDD" id="cd12797">
    <property type="entry name" value="M23_peptidase"/>
    <property type="match status" value="1"/>
</dbReference>
<protein>
    <submittedName>
        <fullName evidence="2">Peptidase M23</fullName>
    </submittedName>
</protein>
<dbReference type="Gene3D" id="2.70.70.10">
    <property type="entry name" value="Glucose Permease (Domain IIA)"/>
    <property type="match status" value="1"/>
</dbReference>
<dbReference type="SUPFAM" id="SSF51261">
    <property type="entry name" value="Duplicated hybrid motif"/>
    <property type="match status" value="1"/>
</dbReference>
<proteinExistence type="predicted"/>
<dbReference type="Pfam" id="PF01551">
    <property type="entry name" value="Peptidase_M23"/>
    <property type="match status" value="1"/>
</dbReference>
<evidence type="ECO:0000259" key="1">
    <source>
        <dbReference type="Pfam" id="PF01551"/>
    </source>
</evidence>
<name>A0A0G0K7C1_9BACT</name>
<evidence type="ECO:0000313" key="3">
    <source>
        <dbReference type="Proteomes" id="UP000034738"/>
    </source>
</evidence>
<dbReference type="EMBL" id="LBUY01000020">
    <property type="protein sequence ID" value="KKQ74722.1"/>
    <property type="molecule type" value="Genomic_DNA"/>
</dbReference>
<dbReference type="PANTHER" id="PTHR21666:SF270">
    <property type="entry name" value="MUREIN HYDROLASE ACTIVATOR ENVC"/>
    <property type="match status" value="1"/>
</dbReference>
<dbReference type="AlphaFoldDB" id="A0A0G0K7C1"/>
<dbReference type="InterPro" id="IPR050570">
    <property type="entry name" value="Cell_wall_metabolism_enzyme"/>
</dbReference>
<dbReference type="InterPro" id="IPR016047">
    <property type="entry name" value="M23ase_b-sheet_dom"/>
</dbReference>
<feature type="domain" description="M23ase beta-sheet core" evidence="1">
    <location>
        <begin position="121"/>
        <end position="216"/>
    </location>
</feature>
<accession>A0A0G0K7C1</accession>
<dbReference type="InterPro" id="IPR011055">
    <property type="entry name" value="Dup_hybrid_motif"/>
</dbReference>
<dbReference type="PANTHER" id="PTHR21666">
    <property type="entry name" value="PEPTIDASE-RELATED"/>
    <property type="match status" value="1"/>
</dbReference>
<dbReference type="GO" id="GO:0004222">
    <property type="term" value="F:metalloendopeptidase activity"/>
    <property type="evidence" value="ECO:0007669"/>
    <property type="project" value="TreeGrafter"/>
</dbReference>
<evidence type="ECO:0000313" key="2">
    <source>
        <dbReference type="EMBL" id="KKQ74722.1"/>
    </source>
</evidence>
<organism evidence="2 3">
    <name type="scientific">Candidatus Woesebacteria bacterium GW2011_GWB1_38_5</name>
    <dbReference type="NCBI Taxonomy" id="1618568"/>
    <lineage>
        <taxon>Bacteria</taxon>
        <taxon>Candidatus Woeseibacteriota</taxon>
    </lineage>
</organism>
<sequence length="222" mass="24880">MIQISINLPAKRRLDLRVVKSRPADTDIPLFPKPGVVLRSRRGNKISRVFRLIFENKRIHKVLGLNLAAVFLSTSLMQHPFEETASIDENFVTKAPFVLQAKKSIQYPVKSIRITQGYKSFHPGIDLDGITGDPIYPIMDGRVFAINYSRYAYGNAILIYHGSEITSLYAHLSKINVTPNQEVTTDMVIGEMGATGRSFGDHLHLEIRDNGVPINPLTVLPK</sequence>
<reference evidence="2 3" key="1">
    <citation type="journal article" date="2015" name="Nature">
        <title>rRNA introns, odd ribosomes, and small enigmatic genomes across a large radiation of phyla.</title>
        <authorList>
            <person name="Brown C.T."/>
            <person name="Hug L.A."/>
            <person name="Thomas B.C."/>
            <person name="Sharon I."/>
            <person name="Castelle C.J."/>
            <person name="Singh A."/>
            <person name="Wilkins M.J."/>
            <person name="Williams K.H."/>
            <person name="Banfield J.F."/>
        </authorList>
    </citation>
    <scope>NUCLEOTIDE SEQUENCE [LARGE SCALE GENOMIC DNA]</scope>
</reference>